<dbReference type="EMBL" id="BC009388">
    <property type="protein sequence ID" value="AAH09388.1"/>
    <property type="molecule type" value="mRNA"/>
</dbReference>
<name>Q96GL5_HUMAN</name>
<protein>
    <submittedName>
        <fullName evidence="1">LOC554174 protein</fullName>
    </submittedName>
</protein>
<evidence type="ECO:0000313" key="1">
    <source>
        <dbReference type="EMBL" id="AAH09388.1"/>
    </source>
</evidence>
<sequence length="26" mass="2950">MGVEESLWYEPSLEELLGCVDAARPR</sequence>
<accession>Q96GL5</accession>
<dbReference type="AlphaFoldDB" id="Q96GL5"/>
<gene>
    <name evidence="1" type="primary">LOC554174</name>
</gene>
<proteinExistence type="evidence at transcript level"/>
<organism evidence="1">
    <name type="scientific">Homo sapiens</name>
    <name type="common">Human</name>
    <dbReference type="NCBI Taxonomy" id="9606"/>
    <lineage>
        <taxon>Eukaryota</taxon>
        <taxon>Metazoa</taxon>
        <taxon>Chordata</taxon>
        <taxon>Craniata</taxon>
        <taxon>Vertebrata</taxon>
        <taxon>Euteleostomi</taxon>
        <taxon>Mammalia</taxon>
        <taxon>Eutheria</taxon>
        <taxon>Euarchontoglires</taxon>
        <taxon>Primates</taxon>
        <taxon>Haplorrhini</taxon>
        <taxon>Catarrhini</taxon>
        <taxon>Hominidae</taxon>
        <taxon>Homo</taxon>
    </lineage>
</organism>
<reference evidence="1" key="1">
    <citation type="journal article" date="2004" name="Genome Res.">
        <title>The status, quality, and expansion of the NIH full-length cDNA project: the Mammalian Gene Collection (MGC).</title>
        <authorList>
            <consortium name="The MGC Project Team"/>
            <person name="Gerhard D.S."/>
            <person name="Wagner L."/>
            <person name="Feingold E.A."/>
            <person name="Shenmen C.M."/>
            <person name="Grouse L.H."/>
            <person name="Schuler G."/>
            <person name="Klein S.L."/>
            <person name="Old S."/>
            <person name="Rasooly R."/>
            <person name="Good P."/>
            <person name="Guyer M."/>
            <person name="Peck A.M."/>
            <person name="Derge J.G."/>
            <person name="Lipman D."/>
            <person name="Collins F.S."/>
            <person name="Jang W."/>
            <person name="Sherry S."/>
            <person name="Feolo M."/>
            <person name="Misquitta L."/>
            <person name="Lee E."/>
            <person name="Rotmistrovsky K."/>
            <person name="Greenhut S.F."/>
            <person name="Schaefer C.F."/>
            <person name="Buetow K."/>
            <person name="Bonner T.I."/>
            <person name="Haussler D."/>
            <person name="Kent J."/>
            <person name="Kiekhaus M."/>
            <person name="Furey T."/>
            <person name="Brent M."/>
            <person name="Prange C."/>
            <person name="Schreiber K."/>
            <person name="Shapiro N."/>
            <person name="Bhat N.K."/>
            <person name="Hopkins R.F."/>
            <person name="Hsie F."/>
            <person name="Driscoll T."/>
            <person name="Soares M.B."/>
            <person name="Casavant T.L."/>
            <person name="Scheetz T.E."/>
            <person name="Brown-stein M.J."/>
            <person name="Usdin T.B."/>
            <person name="Toshiyuki S."/>
            <person name="Carninci P."/>
            <person name="Piao Y."/>
            <person name="Dudekula D.B."/>
            <person name="Ko M.S."/>
            <person name="Kawakami K."/>
            <person name="Suzuki Y."/>
            <person name="Sugano S."/>
            <person name="Gruber C.E."/>
            <person name="Smith M.R."/>
            <person name="Simmons B."/>
            <person name="Moore T."/>
            <person name="Waterman R."/>
            <person name="Johnson S.L."/>
            <person name="Ruan Y."/>
            <person name="Wei C.L."/>
            <person name="Mathavan S."/>
            <person name="Gunaratne P.H."/>
            <person name="Wu J."/>
            <person name="Garcia A.M."/>
            <person name="Hulyk S.W."/>
            <person name="Fuh E."/>
            <person name="Yuan Y."/>
            <person name="Sneed A."/>
            <person name="Kowis C."/>
            <person name="Hodgson A."/>
            <person name="Muzny D.M."/>
            <person name="McPherson J."/>
            <person name="Gibbs R.A."/>
            <person name="Fahey J."/>
            <person name="Helton E."/>
            <person name="Ketteman M."/>
            <person name="Madan A."/>
            <person name="Rodrigues S."/>
            <person name="Sanchez A."/>
            <person name="Whiting M."/>
            <person name="Madari A."/>
            <person name="Young A.C."/>
            <person name="Wetherby K.D."/>
            <person name="Granite S.J."/>
            <person name="Kwong P.N."/>
            <person name="Brinkley C.P."/>
            <person name="Pearson R.L."/>
            <person name="Bouffard G.G."/>
            <person name="Blakesly R.W."/>
            <person name="Green E.D."/>
            <person name="Dickson M.C."/>
            <person name="Rodriguez A.C."/>
            <person name="Grimwood J."/>
            <person name="Schmutz J."/>
            <person name="Myers R.M."/>
            <person name="Butterfield Y.S."/>
            <person name="Griffith M."/>
            <person name="Griffith O.L."/>
            <person name="Krzywinski M.I."/>
            <person name="Liao N."/>
            <person name="Morin R."/>
            <person name="Morrin R."/>
            <person name="Palmquist D."/>
            <person name="Petrescu A.S."/>
            <person name="Skalska U."/>
            <person name="Smailus D.E."/>
            <person name="Stott J.M."/>
            <person name="Schnerch A."/>
            <person name="Schein J.E."/>
            <person name="Jones S.J."/>
            <person name="Holt R.A."/>
            <person name="Baross A."/>
            <person name="Marra M.A."/>
            <person name="Clifton S."/>
            <person name="Makowski K.A."/>
            <person name="Bosak S."/>
            <person name="Malek J."/>
        </authorList>
    </citation>
    <scope>NUCLEOTIDE SEQUENCE [LARGE SCALE MRNA]</scope>
    <source>
        <tissue evidence="1">Brain</tissue>
    </source>
</reference>